<sequence length="98" mass="10089">MLDLCLAPATPSRSAECDDASSRRSNAAISPSAAATCAASAPGSSPSSSCSDASTLSLRSSRLIWSLAKGVPDEQRLVRARRRGCGHLLHNGVGEGHR</sequence>
<name>A0A0A8YJY4_ARUDO</name>
<dbReference type="EMBL" id="GBRH01272007">
    <property type="protein sequence ID" value="JAD25888.1"/>
    <property type="molecule type" value="Transcribed_RNA"/>
</dbReference>
<evidence type="ECO:0000313" key="1">
    <source>
        <dbReference type="EMBL" id="JAD25888.1"/>
    </source>
</evidence>
<proteinExistence type="predicted"/>
<accession>A0A0A8YJY4</accession>
<protein>
    <submittedName>
        <fullName evidence="1">Uncharacterized protein</fullName>
    </submittedName>
</protein>
<reference evidence="1" key="2">
    <citation type="journal article" date="2015" name="Data Brief">
        <title>Shoot transcriptome of the giant reed, Arundo donax.</title>
        <authorList>
            <person name="Barrero R.A."/>
            <person name="Guerrero F.D."/>
            <person name="Moolhuijzen P."/>
            <person name="Goolsby J.A."/>
            <person name="Tidwell J."/>
            <person name="Bellgard S.E."/>
            <person name="Bellgard M.I."/>
        </authorList>
    </citation>
    <scope>NUCLEOTIDE SEQUENCE</scope>
    <source>
        <tissue evidence="1">Shoot tissue taken approximately 20 cm above the soil surface</tissue>
    </source>
</reference>
<reference evidence="1" key="1">
    <citation type="submission" date="2014-09" db="EMBL/GenBank/DDBJ databases">
        <authorList>
            <person name="Magalhaes I.L.F."/>
            <person name="Oliveira U."/>
            <person name="Santos F.R."/>
            <person name="Vidigal T.H.D.A."/>
            <person name="Brescovit A.D."/>
            <person name="Santos A.J."/>
        </authorList>
    </citation>
    <scope>NUCLEOTIDE SEQUENCE</scope>
    <source>
        <tissue evidence="1">Shoot tissue taken approximately 20 cm above the soil surface</tissue>
    </source>
</reference>
<dbReference type="AlphaFoldDB" id="A0A0A8YJY4"/>
<organism evidence="1">
    <name type="scientific">Arundo donax</name>
    <name type="common">Giant reed</name>
    <name type="synonym">Donax arundinaceus</name>
    <dbReference type="NCBI Taxonomy" id="35708"/>
    <lineage>
        <taxon>Eukaryota</taxon>
        <taxon>Viridiplantae</taxon>
        <taxon>Streptophyta</taxon>
        <taxon>Embryophyta</taxon>
        <taxon>Tracheophyta</taxon>
        <taxon>Spermatophyta</taxon>
        <taxon>Magnoliopsida</taxon>
        <taxon>Liliopsida</taxon>
        <taxon>Poales</taxon>
        <taxon>Poaceae</taxon>
        <taxon>PACMAD clade</taxon>
        <taxon>Arundinoideae</taxon>
        <taxon>Arundineae</taxon>
        <taxon>Arundo</taxon>
    </lineage>
</organism>